<evidence type="ECO:0000313" key="2">
    <source>
        <dbReference type="EMBL" id="KFM18351.1"/>
    </source>
</evidence>
<dbReference type="Pfam" id="PF04851">
    <property type="entry name" value="ResIII"/>
    <property type="match status" value="1"/>
</dbReference>
<dbReference type="CDD" id="cd18032">
    <property type="entry name" value="DEXHc_RE_I_III_res"/>
    <property type="match status" value="1"/>
</dbReference>
<dbReference type="GO" id="GO:0003677">
    <property type="term" value="F:DNA binding"/>
    <property type="evidence" value="ECO:0007669"/>
    <property type="project" value="InterPro"/>
</dbReference>
<evidence type="ECO:0000259" key="1">
    <source>
        <dbReference type="PROSITE" id="PS51192"/>
    </source>
</evidence>
<name>A0A087RXZ7_9ARCH</name>
<dbReference type="InterPro" id="IPR014001">
    <property type="entry name" value="Helicase_ATP-bd"/>
</dbReference>
<dbReference type="GO" id="GO:0005524">
    <property type="term" value="F:ATP binding"/>
    <property type="evidence" value="ECO:0007669"/>
    <property type="project" value="InterPro"/>
</dbReference>
<keyword evidence="2" id="KW-0378">Hydrolase</keyword>
<dbReference type="Proteomes" id="UP000029387">
    <property type="component" value="Unassembled WGS sequence"/>
</dbReference>
<sequence>MNPEDKARKDIDKMLTDSGWIIQDYEDRNLSAGLGVAVREYPLSKDNADYALFIDSQPVGVVEAKKAGHTLSGVVEQSEKYLDGLHEKFTSAPMRPPFSYETTGIETIFADRRDPNHRSRYVFSFHRPELLQEWLHDDATLRARLTQIPKLDYANLRDCQTEAITNLEDSFSQNKPRALIQMATGSGKTFTAVTTIYRLIKFAKAKRVLFLVDRNNLGLQALKEFQQYKTPDDGRAFTDLYNVQHLQSHTVDPVSKVVISTVQRMFSILKGEKEYVEENDEFSSFEETPDETPVEVTYNENIPIGEFDFIVIDECHRSIYNKWRQVLDYFDSFLIGLTATPSNDTIGFFNNNQVMRYNHERAVVDEVNVGYHVYKIKTKITEDGSTVEAGQYVEKRDRLTRKQESELLDDDLIYAKNEVDKSVVSKDRIRLIIRTFKERLTEIFPNRTNVPKTLIFAKDDSHAEDITEIVREEFGSGNEFCKKITYRTKEKPEDLISSFRNSPMPRIAVTVDMIATGTDIKPLECIIFMRDVRTKNYFDQMKGRGTRTITPDDLMSVTPDAKAKTHFVIVDAVGVCEHAMSDTHSLSTKPNVSFKKLLDKATDKNADTGDVESLVYRLSRLNRKLSDEDKKEIADANNGKSLTHIEQTLLDGIDQEKRVEKAKEQFKTAEPTKDQIHTVSKQMIDEACKVFDSAKLRRTILDIKSKNEQIIDDVSIDELLEAGFSDKVQNIDKTTVENWQEFLEKNKDQITALDIIYSKPYRMKEVTFADIKELANAIQKPPYNLTPEALWSAYQRLDKSKVRNNPVKMLTDLIPIIRYSAGEEQSLLPFSEIIDSKFEKWLVSQESSGKQFTPEQKEWLVMIKNSIASSVSISMDDLDDVPFNQKGGRVKFYEIFGDDYEKILEELHEVLINQ</sequence>
<dbReference type="InterPro" id="IPR013670">
    <property type="entry name" value="EcoEI_R_C_dom"/>
</dbReference>
<protein>
    <submittedName>
        <fullName evidence="2">Type I restriction enzyme EcoKI R protein</fullName>
        <ecNumber evidence="2">3.1.21.3</ecNumber>
    </submittedName>
</protein>
<dbReference type="GO" id="GO:0009035">
    <property type="term" value="F:type I site-specific deoxyribonuclease activity"/>
    <property type="evidence" value="ECO:0007669"/>
    <property type="project" value="UniProtKB-EC"/>
</dbReference>
<dbReference type="GO" id="GO:0120545">
    <property type="term" value="F:nucleic acid conformation isomerase activity"/>
    <property type="evidence" value="ECO:0007669"/>
    <property type="project" value="UniProtKB-ARBA"/>
</dbReference>
<keyword evidence="3" id="KW-1185">Reference proteome</keyword>
<dbReference type="SUPFAM" id="SSF52540">
    <property type="entry name" value="P-loop containing nucleoside triphosphate hydrolases"/>
    <property type="match status" value="2"/>
</dbReference>
<dbReference type="EMBL" id="JOSZ01000019">
    <property type="protein sequence ID" value="KFM18351.1"/>
    <property type="molecule type" value="Genomic_DNA"/>
</dbReference>
<dbReference type="PANTHER" id="PTHR47396">
    <property type="entry name" value="TYPE I RESTRICTION ENZYME ECOKI R PROTEIN"/>
    <property type="match status" value="1"/>
</dbReference>
<dbReference type="InterPro" id="IPR001650">
    <property type="entry name" value="Helicase_C-like"/>
</dbReference>
<dbReference type="PANTHER" id="PTHR47396:SF1">
    <property type="entry name" value="ATP-DEPENDENT HELICASE IRC3-RELATED"/>
    <property type="match status" value="1"/>
</dbReference>
<dbReference type="PATRIC" id="fig|1502295.3.peg.1089"/>
<dbReference type="EC" id="3.1.21.3" evidence="2"/>
<comment type="caution">
    <text evidence="2">The sequence shown here is derived from an EMBL/GenBank/DDBJ whole genome shotgun (WGS) entry which is preliminary data.</text>
</comment>
<dbReference type="Pfam" id="PF00271">
    <property type="entry name" value="Helicase_C"/>
    <property type="match status" value="1"/>
</dbReference>
<dbReference type="AlphaFoldDB" id="A0A087RXZ7"/>
<dbReference type="Pfam" id="PF08463">
    <property type="entry name" value="EcoEI_R_C"/>
    <property type="match status" value="1"/>
</dbReference>
<dbReference type="PROSITE" id="PS51192">
    <property type="entry name" value="HELICASE_ATP_BIND_1"/>
    <property type="match status" value="1"/>
</dbReference>
<dbReference type="InterPro" id="IPR006935">
    <property type="entry name" value="Helicase/UvrB_N"/>
</dbReference>
<dbReference type="InterPro" id="IPR027417">
    <property type="entry name" value="P-loop_NTPase"/>
</dbReference>
<reference evidence="2 3" key="1">
    <citation type="submission" date="2014-06" db="EMBL/GenBank/DDBJ databases">
        <authorList>
            <person name="Ngugi D.K."/>
            <person name="Blom J."/>
            <person name="Alam I."/>
            <person name="Rashid M."/>
            <person name="Baalawi W."/>
            <person name="Zhang G."/>
            <person name="Hikmawan T."/>
            <person name="Guan Y."/>
            <person name="Antunes A."/>
            <person name="Siam R."/>
            <person name="El-Dorry H."/>
            <person name="Bajic V."/>
            <person name="Stingl U."/>
        </authorList>
    </citation>
    <scope>NUCLEOTIDE SEQUENCE [LARGE SCALE GENOMIC DNA]</scope>
    <source>
        <strain evidence="2">SCGC AAA799-P11</strain>
    </source>
</reference>
<dbReference type="Gene3D" id="3.40.50.300">
    <property type="entry name" value="P-loop containing nucleotide triphosphate hydrolases"/>
    <property type="match status" value="2"/>
</dbReference>
<accession>A0A087RXZ7</accession>
<organism evidence="2 3">
    <name type="scientific">Marine Group I thaumarchaeote SCGC AAA799-P11</name>
    <dbReference type="NCBI Taxonomy" id="1502295"/>
    <lineage>
        <taxon>Archaea</taxon>
        <taxon>Nitrososphaerota</taxon>
        <taxon>Marine Group I</taxon>
    </lineage>
</organism>
<dbReference type="InterPro" id="IPR050742">
    <property type="entry name" value="Helicase_Restrict-Modif_Enz"/>
</dbReference>
<dbReference type="Gene3D" id="3.90.1570.30">
    <property type="match status" value="1"/>
</dbReference>
<gene>
    <name evidence="2" type="primary">hsdR</name>
    <name evidence="2" type="ORF">AAA799P11_01126</name>
</gene>
<dbReference type="GO" id="GO:0006304">
    <property type="term" value="P:DNA modification"/>
    <property type="evidence" value="ECO:0007669"/>
    <property type="project" value="InterPro"/>
</dbReference>
<dbReference type="CDD" id="cd18799">
    <property type="entry name" value="SF2_C_EcoAI-like"/>
    <property type="match status" value="1"/>
</dbReference>
<proteinExistence type="predicted"/>
<dbReference type="GO" id="GO:0005829">
    <property type="term" value="C:cytosol"/>
    <property type="evidence" value="ECO:0007669"/>
    <property type="project" value="TreeGrafter"/>
</dbReference>
<evidence type="ECO:0000313" key="3">
    <source>
        <dbReference type="Proteomes" id="UP000029387"/>
    </source>
</evidence>
<dbReference type="SMART" id="SM00487">
    <property type="entry name" value="DEXDc"/>
    <property type="match status" value="1"/>
</dbReference>
<feature type="domain" description="Helicase ATP-binding" evidence="1">
    <location>
        <begin position="169"/>
        <end position="359"/>
    </location>
</feature>